<dbReference type="Pfam" id="PF01584">
    <property type="entry name" value="CheW"/>
    <property type="match status" value="1"/>
</dbReference>
<dbReference type="Proteomes" id="UP000002586">
    <property type="component" value="Chromosome"/>
</dbReference>
<dbReference type="HOGENOM" id="CLU_1466531_0_0_5"/>
<evidence type="ECO:0000259" key="1">
    <source>
        <dbReference type="PROSITE" id="PS50851"/>
    </source>
</evidence>
<dbReference type="Gene3D" id="2.40.50.180">
    <property type="entry name" value="CheA-289, Domain 4"/>
    <property type="match status" value="1"/>
</dbReference>
<sequence>MPTDAASVAVLEERARLLRRERHDEPLAGAAESCYLRISLGEEARYGIPFDALEEILYPRGVRAIPGVPPHIAGVMNRRGEFVTVVDPAPLFGLQPQSITKNSRIIVVQYLQHMVAGLLVTGVENEVRYHHDELTAPFPTRNLSTDFIRGIHLGNVTLLAPRTLLASPEVQINHLNRSEDAIHG</sequence>
<dbReference type="SUPFAM" id="SSF50341">
    <property type="entry name" value="CheW-like"/>
    <property type="match status" value="1"/>
</dbReference>
<dbReference type="SMART" id="SM00260">
    <property type="entry name" value="CheW"/>
    <property type="match status" value="1"/>
</dbReference>
<gene>
    <name evidence="2" type="ordered locus">Mmc1_1832</name>
</gene>
<dbReference type="AlphaFoldDB" id="A0L8P7"/>
<dbReference type="EMBL" id="CP000471">
    <property type="protein sequence ID" value="ABK44340.1"/>
    <property type="molecule type" value="Genomic_DNA"/>
</dbReference>
<dbReference type="GO" id="GO:0007165">
    <property type="term" value="P:signal transduction"/>
    <property type="evidence" value="ECO:0007669"/>
    <property type="project" value="InterPro"/>
</dbReference>
<dbReference type="Gene3D" id="2.30.30.40">
    <property type="entry name" value="SH3 Domains"/>
    <property type="match status" value="1"/>
</dbReference>
<dbReference type="InterPro" id="IPR039315">
    <property type="entry name" value="CheW"/>
</dbReference>
<dbReference type="GO" id="GO:0006935">
    <property type="term" value="P:chemotaxis"/>
    <property type="evidence" value="ECO:0007669"/>
    <property type="project" value="InterPro"/>
</dbReference>
<accession>A0L8P7</accession>
<evidence type="ECO:0000313" key="2">
    <source>
        <dbReference type="EMBL" id="ABK44340.1"/>
    </source>
</evidence>
<reference evidence="2 3" key="2">
    <citation type="journal article" date="2012" name="Int. J. Syst. Evol. Microbiol.">
        <title>Magnetococcus marinus gen. nov., sp. nov., a marine, magnetotactic bacterium that represents a novel lineage (Magnetococcaceae fam. nov.; Magnetococcales ord. nov.) at the base of the Alphaproteobacteria.</title>
        <authorList>
            <person name="Bazylinski D.A."/>
            <person name="Williams T.J."/>
            <person name="Lefevre C.T."/>
            <person name="Berg R.J."/>
            <person name="Zhang C.L."/>
            <person name="Bowser S.S."/>
            <person name="Dean A.J."/>
            <person name="Beveridge T.J."/>
        </authorList>
    </citation>
    <scope>NUCLEOTIDE SEQUENCE [LARGE SCALE GENOMIC DNA]</scope>
    <source>
        <strain evidence="3">ATCC BAA-1437 / JCM 17883 / MC-1</strain>
    </source>
</reference>
<dbReference type="PANTHER" id="PTHR22617">
    <property type="entry name" value="CHEMOTAXIS SENSOR HISTIDINE KINASE-RELATED"/>
    <property type="match status" value="1"/>
</dbReference>
<protein>
    <submittedName>
        <fullName evidence="2">CheW protein</fullName>
    </submittedName>
</protein>
<organism evidence="2 3">
    <name type="scientific">Magnetococcus marinus (strain ATCC BAA-1437 / JCM 17883 / MC-1)</name>
    <dbReference type="NCBI Taxonomy" id="156889"/>
    <lineage>
        <taxon>Bacteria</taxon>
        <taxon>Pseudomonadati</taxon>
        <taxon>Pseudomonadota</taxon>
        <taxon>Magnetococcia</taxon>
        <taxon>Magnetococcales</taxon>
        <taxon>Magnetococcaceae</taxon>
        <taxon>Magnetococcus</taxon>
    </lineage>
</organism>
<dbReference type="KEGG" id="mgm:Mmc1_1832"/>
<dbReference type="InterPro" id="IPR002545">
    <property type="entry name" value="CheW-lke_dom"/>
</dbReference>
<name>A0L8P7_MAGMM</name>
<proteinExistence type="predicted"/>
<dbReference type="PANTHER" id="PTHR22617:SF23">
    <property type="entry name" value="CHEMOTAXIS PROTEIN CHEW"/>
    <property type="match status" value="1"/>
</dbReference>
<dbReference type="eggNOG" id="COG0835">
    <property type="taxonomic scope" value="Bacteria"/>
</dbReference>
<dbReference type="GO" id="GO:0005829">
    <property type="term" value="C:cytosol"/>
    <property type="evidence" value="ECO:0007669"/>
    <property type="project" value="TreeGrafter"/>
</dbReference>
<keyword evidence="3" id="KW-1185">Reference proteome</keyword>
<dbReference type="STRING" id="156889.Mmc1_1832"/>
<evidence type="ECO:0000313" key="3">
    <source>
        <dbReference type="Proteomes" id="UP000002586"/>
    </source>
</evidence>
<dbReference type="InterPro" id="IPR036061">
    <property type="entry name" value="CheW-like_dom_sf"/>
</dbReference>
<dbReference type="PROSITE" id="PS50851">
    <property type="entry name" value="CHEW"/>
    <property type="match status" value="1"/>
</dbReference>
<feature type="domain" description="CheW-like" evidence="1">
    <location>
        <begin position="32"/>
        <end position="171"/>
    </location>
</feature>
<reference evidence="3" key="1">
    <citation type="journal article" date="2009" name="Appl. Environ. Microbiol.">
        <title>Complete genome sequence of the chemolithoautotrophic marine magnetotactic coccus strain MC-1.</title>
        <authorList>
            <person name="Schubbe S."/>
            <person name="Williams T.J."/>
            <person name="Xie G."/>
            <person name="Kiss H.E."/>
            <person name="Brettin T.S."/>
            <person name="Martinez D."/>
            <person name="Ross C.A."/>
            <person name="Schuler D."/>
            <person name="Cox B.L."/>
            <person name="Nealson K.H."/>
            <person name="Bazylinski D.A."/>
        </authorList>
    </citation>
    <scope>NUCLEOTIDE SEQUENCE [LARGE SCALE GENOMIC DNA]</scope>
    <source>
        <strain evidence="3">ATCC BAA-1437 / JCM 17883 / MC-1</strain>
    </source>
</reference>